<evidence type="ECO:0000313" key="9">
    <source>
        <dbReference type="EMBL" id="MET9847049.1"/>
    </source>
</evidence>
<dbReference type="SUPFAM" id="SSF55399">
    <property type="entry name" value="Subtilisin inhibitor"/>
    <property type="match status" value="1"/>
</dbReference>
<sequence>MLQSPPPTPPQASSASALAPTPAPAATRDAISGRAARPCATGTSRTATPGRSARRLLLGAAASLTAAAAGAFSPSAAPVAYAADASPRIGDALPRTALPLPAAPQDRLVVTVRGAGDGVDGRFELRCHPRGGSHPHARDACGQLDQRTVWGKDPFAPVAPGTVCTMLYGGPATAHVTGIWAGRPVDARFDRGNGCEIARWDSLVPVLPDLRK</sequence>
<comment type="caution">
    <text evidence="9">The sequence shown here is derived from an EMBL/GenBank/DDBJ whole genome shotgun (WGS) entry which is preliminary data.</text>
</comment>
<keyword evidence="3" id="KW-0964">Secreted</keyword>
<evidence type="ECO:0000256" key="7">
    <source>
        <dbReference type="SAM" id="MobiDB-lite"/>
    </source>
</evidence>
<dbReference type="InterPro" id="IPR036819">
    <property type="entry name" value="Subtilisin_inhibitor-like_sf"/>
</dbReference>
<reference evidence="9 10" key="1">
    <citation type="submission" date="2024-06" db="EMBL/GenBank/DDBJ databases">
        <title>The Natural Products Discovery Center: Release of the First 8490 Sequenced Strains for Exploring Actinobacteria Biosynthetic Diversity.</title>
        <authorList>
            <person name="Kalkreuter E."/>
            <person name="Kautsar S.A."/>
            <person name="Yang D."/>
            <person name="Bader C.D."/>
            <person name="Teijaro C.N."/>
            <person name="Fluegel L."/>
            <person name="Davis C.M."/>
            <person name="Simpson J.R."/>
            <person name="Lauterbach L."/>
            <person name="Steele A.D."/>
            <person name="Gui C."/>
            <person name="Meng S."/>
            <person name="Li G."/>
            <person name="Viehrig K."/>
            <person name="Ye F."/>
            <person name="Su P."/>
            <person name="Kiefer A.F."/>
            <person name="Nichols A."/>
            <person name="Cepeda A.J."/>
            <person name="Yan W."/>
            <person name="Fan B."/>
            <person name="Jiang Y."/>
            <person name="Adhikari A."/>
            <person name="Zheng C.-J."/>
            <person name="Schuster L."/>
            <person name="Cowan T.M."/>
            <person name="Smanski M.J."/>
            <person name="Chevrette M.G."/>
            <person name="De Carvalho L.P.S."/>
            <person name="Shen B."/>
        </authorList>
    </citation>
    <scope>NUCLEOTIDE SEQUENCE [LARGE SCALE GENOMIC DNA]</scope>
    <source>
        <strain evidence="9 10">NPDC006434</strain>
    </source>
</reference>
<dbReference type="InterPro" id="IPR006311">
    <property type="entry name" value="TAT_signal"/>
</dbReference>
<keyword evidence="6" id="KW-1015">Disulfide bond</keyword>
<gene>
    <name evidence="9" type="ORF">ABZZ21_21300</name>
</gene>
<accession>A0ABV2UZR9</accession>
<dbReference type="Proteomes" id="UP001550210">
    <property type="component" value="Unassembled WGS sequence"/>
</dbReference>
<dbReference type="InterPro" id="IPR023549">
    <property type="entry name" value="Subtilisin_inhibitor"/>
</dbReference>
<name>A0ABV2UZR9_9ACTN</name>
<evidence type="ECO:0000256" key="2">
    <source>
        <dbReference type="ARBA" id="ARBA00010472"/>
    </source>
</evidence>
<proteinExistence type="inferred from homology"/>
<evidence type="ECO:0000256" key="4">
    <source>
        <dbReference type="ARBA" id="ARBA00022690"/>
    </source>
</evidence>
<evidence type="ECO:0000256" key="1">
    <source>
        <dbReference type="ARBA" id="ARBA00004613"/>
    </source>
</evidence>
<organism evidence="9 10">
    <name type="scientific">Streptomyces ossamyceticus</name>
    <dbReference type="NCBI Taxonomy" id="249581"/>
    <lineage>
        <taxon>Bacteria</taxon>
        <taxon>Bacillati</taxon>
        <taxon>Actinomycetota</taxon>
        <taxon>Actinomycetes</taxon>
        <taxon>Kitasatosporales</taxon>
        <taxon>Streptomycetaceae</taxon>
        <taxon>Streptomyces</taxon>
    </lineage>
</organism>
<dbReference type="PROSITE" id="PS51318">
    <property type="entry name" value="TAT"/>
    <property type="match status" value="1"/>
</dbReference>
<evidence type="ECO:0000259" key="8">
    <source>
        <dbReference type="Pfam" id="PF00720"/>
    </source>
</evidence>
<feature type="domain" description="Subtilisin inhibitor" evidence="8">
    <location>
        <begin position="121"/>
        <end position="186"/>
    </location>
</feature>
<comment type="subcellular location">
    <subcellularLocation>
        <location evidence="1">Secreted</location>
    </subcellularLocation>
</comment>
<dbReference type="Pfam" id="PF00720">
    <property type="entry name" value="SSI"/>
    <property type="match status" value="1"/>
</dbReference>
<dbReference type="RefSeq" id="WP_355398277.1">
    <property type="nucleotide sequence ID" value="NZ_JBEXPZ010000027.1"/>
</dbReference>
<dbReference type="Gene3D" id="3.30.350.10">
    <property type="entry name" value="Subtilisin inhibitor-like"/>
    <property type="match status" value="1"/>
</dbReference>
<evidence type="ECO:0000256" key="3">
    <source>
        <dbReference type="ARBA" id="ARBA00022525"/>
    </source>
</evidence>
<dbReference type="EMBL" id="JBEXPZ010000027">
    <property type="protein sequence ID" value="MET9847049.1"/>
    <property type="molecule type" value="Genomic_DNA"/>
</dbReference>
<feature type="region of interest" description="Disordered" evidence="7">
    <location>
        <begin position="1"/>
        <end position="50"/>
    </location>
</feature>
<evidence type="ECO:0000313" key="10">
    <source>
        <dbReference type="Proteomes" id="UP001550210"/>
    </source>
</evidence>
<evidence type="ECO:0000256" key="5">
    <source>
        <dbReference type="ARBA" id="ARBA00022900"/>
    </source>
</evidence>
<keyword evidence="4" id="KW-0646">Protease inhibitor</keyword>
<keyword evidence="10" id="KW-1185">Reference proteome</keyword>
<protein>
    <submittedName>
        <fullName evidence="9">SSI family serine proteinase inhibitor</fullName>
    </submittedName>
</protein>
<feature type="compositionally biased region" description="Low complexity" evidence="7">
    <location>
        <begin position="11"/>
        <end position="26"/>
    </location>
</feature>
<feature type="compositionally biased region" description="Pro residues" evidence="7">
    <location>
        <begin position="1"/>
        <end position="10"/>
    </location>
</feature>
<keyword evidence="5" id="KW-0722">Serine protease inhibitor</keyword>
<comment type="similarity">
    <text evidence="2">Belongs to the protease inhibitor I16 (SSI) family.</text>
</comment>
<evidence type="ECO:0000256" key="6">
    <source>
        <dbReference type="ARBA" id="ARBA00023157"/>
    </source>
</evidence>